<dbReference type="PANTHER" id="PTHR23167">
    <property type="entry name" value="CALPONIN HOMOLOGY DOMAIN-CONTAINING PROTEIN DDB_G0272472-RELATED"/>
    <property type="match status" value="1"/>
</dbReference>
<feature type="region of interest" description="Disordered" evidence="6">
    <location>
        <begin position="1242"/>
        <end position="1275"/>
    </location>
</feature>
<feature type="compositionally biased region" description="Low complexity" evidence="6">
    <location>
        <begin position="329"/>
        <end position="344"/>
    </location>
</feature>
<feature type="compositionally biased region" description="Polar residues" evidence="6">
    <location>
        <begin position="2983"/>
        <end position="2994"/>
    </location>
</feature>
<feature type="region of interest" description="Disordered" evidence="6">
    <location>
        <begin position="3944"/>
        <end position="3974"/>
    </location>
</feature>
<dbReference type="PANTHER" id="PTHR23167:SF91">
    <property type="entry name" value="EH DOMAIN-BINDING PROTEIN 1-LIKE PROTEIN 1"/>
    <property type="match status" value="1"/>
</dbReference>
<feature type="region of interest" description="Disordered" evidence="6">
    <location>
        <begin position="3404"/>
        <end position="3438"/>
    </location>
</feature>
<evidence type="ECO:0000313" key="11">
    <source>
        <dbReference type="RefSeq" id="XP_012688263.2"/>
    </source>
</evidence>
<dbReference type="Pfam" id="PF10358">
    <property type="entry name" value="NT-C2"/>
    <property type="match status" value="1"/>
</dbReference>
<feature type="domain" description="Calponin-homology (CH)" evidence="7">
    <location>
        <begin position="3708"/>
        <end position="3813"/>
    </location>
</feature>
<feature type="region of interest" description="Disordered" evidence="6">
    <location>
        <begin position="2878"/>
        <end position="3046"/>
    </location>
</feature>
<name>A0A6P3W3M9_CLUHA</name>
<keyword evidence="2" id="KW-0597">Phosphoprotein</keyword>
<feature type="compositionally biased region" description="Polar residues" evidence="6">
    <location>
        <begin position="3964"/>
        <end position="3974"/>
    </location>
</feature>
<feature type="region of interest" description="Disordered" evidence="6">
    <location>
        <begin position="1154"/>
        <end position="1174"/>
    </location>
</feature>
<feature type="domain" description="BMERB" evidence="9">
    <location>
        <begin position="3987"/>
        <end position="4138"/>
    </location>
</feature>
<evidence type="ECO:0000256" key="3">
    <source>
        <dbReference type="ARBA" id="ARBA00022753"/>
    </source>
</evidence>
<dbReference type="InterPro" id="IPR001715">
    <property type="entry name" value="CH_dom"/>
</dbReference>
<dbReference type="PROSITE" id="PS50021">
    <property type="entry name" value="CH"/>
    <property type="match status" value="1"/>
</dbReference>
<keyword evidence="4 5" id="KW-0175">Coiled coil</keyword>
<dbReference type="SUPFAM" id="SSF47576">
    <property type="entry name" value="Calponin-homology domain, CH-domain"/>
    <property type="match status" value="1"/>
</dbReference>
<dbReference type="Proteomes" id="UP000515152">
    <property type="component" value="Chromosome 18"/>
</dbReference>
<dbReference type="InterPro" id="IPR019448">
    <property type="entry name" value="NT-C2"/>
</dbReference>
<keyword evidence="10" id="KW-1185">Reference proteome</keyword>
<feature type="compositionally biased region" description="Basic and acidic residues" evidence="6">
    <location>
        <begin position="2944"/>
        <end position="2953"/>
    </location>
</feature>
<accession>A0A6P3W3M9</accession>
<feature type="region of interest" description="Disordered" evidence="6">
    <location>
        <begin position="3576"/>
        <end position="3697"/>
    </location>
</feature>
<feature type="coiled-coil region" evidence="5">
    <location>
        <begin position="4048"/>
        <end position="4088"/>
    </location>
</feature>
<feature type="region of interest" description="Disordered" evidence="6">
    <location>
        <begin position="1428"/>
        <end position="1458"/>
    </location>
</feature>
<evidence type="ECO:0000313" key="10">
    <source>
        <dbReference type="Proteomes" id="UP000515152"/>
    </source>
</evidence>
<feature type="region of interest" description="Disordered" evidence="6">
    <location>
        <begin position="3856"/>
        <end position="3893"/>
    </location>
</feature>
<feature type="compositionally biased region" description="Polar residues" evidence="6">
    <location>
        <begin position="1435"/>
        <end position="1446"/>
    </location>
</feature>
<feature type="region of interest" description="Disordered" evidence="6">
    <location>
        <begin position="401"/>
        <end position="425"/>
    </location>
</feature>
<feature type="compositionally biased region" description="Polar residues" evidence="6">
    <location>
        <begin position="3603"/>
        <end position="3617"/>
    </location>
</feature>
<feature type="compositionally biased region" description="Basic and acidic residues" evidence="6">
    <location>
        <begin position="401"/>
        <end position="412"/>
    </location>
</feature>
<feature type="compositionally biased region" description="Polar residues" evidence="6">
    <location>
        <begin position="1160"/>
        <end position="1174"/>
    </location>
</feature>
<reference evidence="11" key="1">
    <citation type="submission" date="2025-08" db="UniProtKB">
        <authorList>
            <consortium name="RefSeq"/>
        </authorList>
    </citation>
    <scope>IDENTIFICATION</scope>
</reference>
<feature type="region of interest" description="Disordered" evidence="6">
    <location>
        <begin position="3823"/>
        <end position="3843"/>
    </location>
</feature>
<dbReference type="Gene3D" id="1.10.418.10">
    <property type="entry name" value="Calponin-like domain"/>
    <property type="match status" value="1"/>
</dbReference>
<evidence type="ECO:0000259" key="8">
    <source>
        <dbReference type="PROSITE" id="PS51840"/>
    </source>
</evidence>
<dbReference type="InterPro" id="IPR036872">
    <property type="entry name" value="CH_dom_sf"/>
</dbReference>
<feature type="region of interest" description="Disordered" evidence="6">
    <location>
        <begin position="183"/>
        <end position="267"/>
    </location>
</feature>
<proteinExistence type="predicted"/>
<gene>
    <name evidence="11" type="primary">ehbp1l1a</name>
</gene>
<sequence>MTSVWKRLQRVGKRASKFQFAATFQDLTVECTNKWQPDKLRVVWTRRNRRICTKLHGWQPGIKNPYRGMVVWQAPESVDITVTLFKDPNADEFEDKDWTFIIENETKGHRKVLASVDVNMRRYASATPAQYELSLKMKPLSVKVVEATLKLTLSCVFLKEGKATDEDMQSLASLMSLKQSDIGNLDDFSDEEEDRRASTGSATVSPTAAPHTPSRRVRDAGTTHTEFQRQLSTLTEEEHSSSLSPTEEKQTNLGRPESKAYERKREGDSVFGLEVVKAAKGLDSMIPLLPSSPKKSSLSEFPYFELPKTRSDGPDTTPVGVSPDPTSHPASPLSLSPVAVSASSQESKEAPKPLIWKPVHPSPPRSMSGQGAMVAMESEKAVQASPTQLPLSGLLEGKGMRDWTEERETGKKCKERRKKKKQKVTLSAERDVSQCVGAPERAPSEWGPNTMVTLLPSCPRVSRSPGLPSAMMHSRDEAQDGERTFDRKVLLEKPSKKVSKVTVSQGPVPETLTKDEEDARGMAYLSPCCPREARPPGLPSTHLPMADGPRIVMEPNMVDLLPTCVRVSSVPGIPSWQQMNLIQSRDNLWCLSKKPLCQTSLREKSLVFATPGRVYDDKESRRHMMALVPSCPSKSQIPGFPSAPRPKVDPRHQMPSMTDILPSCPKSSQIPGLPTIMASNETLALKWPSEDIVFFKPFKEKPKILHFHDLGKFYHDMEMLKTMLVLVPTCPRKARIPGFPSVPRDPKKLHADKAPSMVNILPTCPKSSGVAGLPSRSLAESTGWFMDNSSLFEKPFKSPASKIHHFPAAPGLLDTSVNMSNMRPSCPRATRIPGCPSAPQPEIVRPPSIVNLVPSCPKVSKVMGLPSIMAVNAEQEIPHWYKIAKKPLWVKQRKDPSGLVKPLSLRIKLLKECGDIRRPMVNLAPTCPWQARVPGFPSAPRPEPERARSMINLLPSCPKMSMVPGMSSAKLVEEFDLVKAWPTREMSLWIKPFKSKHCQAICLEPAQYRPADDSGRDIVKNMWLLVPCCPGKATVPGFPSSPKPKLDNTPNMVNLLPCCPKVARIPGVPSTRMSKTELHSAINWPLGIEPFWVKPLRKKSYESVLVLPVQYITILDKIIIKGMSYLAPSCPGRARMPGFPSAPRPQAVRAPGMVSMRPSCPQSSRVPGLPSTRQSHTGFDAEVNWHAGTKTLWAKTMKVNSCPHVLDCPSQYCSTKDRCVIRSMVSLVPSCPGKARMPGFPSAPRPQAVKAPGMVSMRPSCPQSSRVPGLPSTRQSHTGFDAKVNWHAGTKTLLAKPMKVNSCPHVLDCPSQYSSTKDKCVIRSMVSLVPSCPANARSPGFPSLPRLESSLLPSMANILPFYLSGSSAEDKDKALLGERNPCQPVSMLALTSFGPSEVSGYLSTPSQSHTELPCEKLKFLPRLEDISSRKHTCPSEPNQQPPSAHMTNDDDDAKPDLSSVPTLIMENKGFEARDKRNEGTLNRGHLQCRMWHSIPDTPLILSVRERSGNMTALVPACPRTSSIPGFPSTQMTSADTGLENFSVDKSTLWEKPLKESHVLPVDIAKEQRDTMTGMVNLGPSCPKRARMLGFPSVDSPESEVHPVEMTLNMINLTPSCPSVTRVVGMPSIVTDNTPNIKWTAGSVDRWSIWERPLKRKSSATILSTLFPKTSKEIMKNMFAMVPSCPPASSIPGFPSAKRTKEAQMPSMRSLFQSCPNISNITGIPSKLTQPADQPNIEWLNVRGTLWVKQPLKRLELPRQTFVEDTEICSTMWALVPSCPVAASVPGFPSAPQRIADKRQIQKEPVMVNIVHACPKLSIIPGIPSQDATNVQQIPDKTVLWDKPPQIKSFAIAMLQSGDKTIDKDMVALVPSCPEVARIPGFPSAPRCKVNLEPNMANILPCCPKIARVPGCPSRESAVTSEGLSDKSSIWRKPLRDKTVRIAFITHGSSPQYKNMYALVPACPTKARIPGFPSAPHGKVNLEPNMAKMRPCCPKIARVPGIPSQDVTNLEQIPEKTVLWDKPPQMKMFAIEMLQSGDKIIDKDMVALVPSCPEVARIPGFPSAPRRKVNLEPNMANILPCCPKIARAPGCPSRENAVTSEWLSDKSSIWHKPLRDKTVRIEAIMHGSSPQYKNMHALVPACPTKAIIPGFPSAPQPKCWEVSNMINMRSSCPKVSCAPGVPCTERLHTGRWLFSKIPEWEKPFKSPKLLMQTSSVLESLPNDSHIMQRMMSLASTCPKVARAQGFPSAPLPGAKKRPHMFSLLQSIPRVSNIPGMSSSAMLIFDISHSKSWPVQTCPVIKKPLKERSAMMITSYQYDRWTMGNMFLLRPACPIRATNPGFPSVYRPPSVEEHTASALYPSCPKESCIPGIPSLMINPAQSLEAVLYKQILLKRPLRVTQSGTVLPYPTTENEEVFKSMVALLPSCPREARTPGFPSAPPPALDSESLVCPETASTDQTANIAGVITEQNLVEAIDISEMDTHGDIENTGICIEVKPTSAITLTTGEPGSPTKEECKEDVLFIKDEPSPCFAHDTADFSESGLVLDWEVLEAEDSSVEKEEGSSGLVKTIVGVFHKGYETVAAILHPSSPTDVDDLENLFSSVDPSDADGRIQSQDEASGALSFLGAEQDEELPGSAEPYMYHLSEGRSESPSEDECWLVEGGGFSMMKKWPPEDDLYEITKAEDFRGTEEVVEKALGVDSLSQTKVKTSRQEEDSGSREVLEQCIPALTVDTQRDQTERKFPELGPKHPSAKGVSDPSLQLTAEENPFVSRGSPSTDESKPAVVDLVPPRRTKRKDSLNREALKAVELESANTEGVALSSVDKLTPPLRNKKMKAEGSHNVEIANVESAPLTESVGGEGQQKVASSLLETRDVVSSELTLEVKSPQTMEDKTDSPLTSEMPQEPTDGSVPSEEVIEEPKNSDVLLPSFSDDTPPLQIGTLENKGPSKDIDSHSAAHNQTVPAAEFVPPPRSRKEKRPSPLLTKDTTTSSVQSRGCSPAPKEPVVPKRKKKGRSQSCEISVVSSTESWKEMKAKTPESDKPPAKVLDLKKPNTDISELIAGVKMRKKRAQLPVPMPRQKNRLSGSFVDDMPAVDKEAWGKAVTEGLTNVHVHMPWMKKQLSGSCLDDASSPTEPQSCAAETAVEVEARVREGLSNLPIPMLRAKKRLSGSILDDPLSAAESGVCGIEPAAKALGKGMTERLSNLPVPMPRIKKRLSGSFLDVMTSPADLHLGAVGTAVDIEASKKGMAEDLANLPVPMARMRKRPSGSFLDDISSPTESQLFAIKPAEDIAAKVMEVRKGLSTLPIPMPRMKKRLSGAFLDDSSPPIELLASSAASAVHVDASRKAVLEGLSSVPVLMPRSKKRLSESLTDVSSPADSPLSSPIGSYETKDSFFSKLFQPSNEGICKDSSPPVSVEAFGSSDGREEKSEPYVTTTASEGQTEAAVLLARDMTHMDKETSSETAVLLAGDVTHMDKETSSETAVLLAEDVTHMDKETSSETAVLLAGDVTHMDKETSSETAVLLAGDVTHMDKETSSGASTEPLPGDAAVLTLTEANAPERPEQTVDIFDQAKQTVLSGESDVGKPADGTEGPEADFGQAGQHMPESTESVEVTATGGSVSDDESHQGAAEDSSLPVARPRMKKRLSGSVPEDSSPTGQEELSDVPAVVPRRSKKKLIADPVDLQGRGSAGDTAGGDADTARFQEAPSLVNSSQSLLQWCQEVTQGHKGVKITNFSTSWRNGLAFCAILHHFHPDKINFEMLDPYDIKHNNKKAFDGFAELGITRLMEPSDMVLLAVPDRLIVMTYLNQIRTNLTGQELSVRQIGRDSSESSYAVGTTEAPDTEATARYCDEQLQRSGITLEAHGSRPAESGGSQERERDATSATNGDVVPPPRAKRTQAVAAVAGASGVGMGTAGFVPPPRSHSTLSKSGFGHVKDADLVRKRRSQIRGDSMDESELSEAPSKSEIASSQMSVLRPDSQNIELEEESRMAGEECQDTSQYVLSEMQALEMEQRQIDRRAGYVEKKLRTLMESGTDRIEEEKLIQEWFMLVNKKNALIRRQDQLQLLQEEQDLERRLELLKRELQDLMAVEDWQKTQAHKHREQLLLKELVSLVDKRDELVHDMDARERGALEEDERLERGLEQRRRKYGSRKEKCSIQ</sequence>
<dbReference type="Pfam" id="PF12130">
    <property type="entry name" value="bMERB_dom"/>
    <property type="match status" value="1"/>
</dbReference>
<dbReference type="PROSITE" id="PS51848">
    <property type="entry name" value="BMERB"/>
    <property type="match status" value="1"/>
</dbReference>
<feature type="compositionally biased region" description="Basic residues" evidence="6">
    <location>
        <begin position="413"/>
        <end position="423"/>
    </location>
</feature>
<dbReference type="SMART" id="SM01203">
    <property type="entry name" value="DUF3585"/>
    <property type="match status" value="1"/>
</dbReference>
<feature type="compositionally biased region" description="Polar residues" evidence="6">
    <location>
        <begin position="1261"/>
        <end position="1275"/>
    </location>
</feature>
<feature type="region of interest" description="Disordered" evidence="6">
    <location>
        <begin position="305"/>
        <end position="370"/>
    </location>
</feature>
<evidence type="ECO:0000259" key="9">
    <source>
        <dbReference type="PROSITE" id="PS51848"/>
    </source>
</evidence>
<evidence type="ECO:0000256" key="1">
    <source>
        <dbReference type="ARBA" id="ARBA00004177"/>
    </source>
</evidence>
<dbReference type="Pfam" id="PF00307">
    <property type="entry name" value="CH"/>
    <property type="match status" value="1"/>
</dbReference>
<evidence type="ECO:0000256" key="5">
    <source>
        <dbReference type="SAM" id="Coils"/>
    </source>
</evidence>
<dbReference type="FunFam" id="1.10.418.10:FF:000023">
    <property type="entry name" value="EH domain-binding protein 1 isoform X1"/>
    <property type="match status" value="1"/>
</dbReference>
<feature type="compositionally biased region" description="Basic and acidic residues" evidence="6">
    <location>
        <begin position="2733"/>
        <end position="2746"/>
    </location>
</feature>
<organism evidence="10 11">
    <name type="scientific">Clupea harengus</name>
    <name type="common">Atlantic herring</name>
    <dbReference type="NCBI Taxonomy" id="7950"/>
    <lineage>
        <taxon>Eukaryota</taxon>
        <taxon>Metazoa</taxon>
        <taxon>Chordata</taxon>
        <taxon>Craniata</taxon>
        <taxon>Vertebrata</taxon>
        <taxon>Euteleostomi</taxon>
        <taxon>Actinopterygii</taxon>
        <taxon>Neopterygii</taxon>
        <taxon>Teleostei</taxon>
        <taxon>Clupei</taxon>
        <taxon>Clupeiformes</taxon>
        <taxon>Clupeoidei</taxon>
        <taxon>Clupeidae</taxon>
        <taxon>Clupea</taxon>
    </lineage>
</organism>
<protein>
    <submittedName>
        <fullName evidence="11">Uncharacterized protein ehbp1l1a isoform X7</fullName>
    </submittedName>
</protein>
<dbReference type="InterPro" id="IPR022735">
    <property type="entry name" value="bMERB_dom"/>
</dbReference>
<dbReference type="SMART" id="SM00033">
    <property type="entry name" value="CH"/>
    <property type="match status" value="1"/>
</dbReference>
<feature type="domain" description="C2 NT-type" evidence="8">
    <location>
        <begin position="8"/>
        <end position="157"/>
    </location>
</feature>
<dbReference type="GO" id="GO:0005768">
    <property type="term" value="C:endosome"/>
    <property type="evidence" value="ECO:0007669"/>
    <property type="project" value="UniProtKB-SubCell"/>
</dbReference>
<dbReference type="GeneID" id="105904864"/>
<comment type="subcellular location">
    <subcellularLocation>
        <location evidence="1">Endosome</location>
    </subcellularLocation>
</comment>
<dbReference type="CTD" id="557083"/>
<evidence type="ECO:0000256" key="2">
    <source>
        <dbReference type="ARBA" id="ARBA00022553"/>
    </source>
</evidence>
<evidence type="ECO:0000259" key="7">
    <source>
        <dbReference type="PROSITE" id="PS50021"/>
    </source>
</evidence>
<evidence type="ECO:0000256" key="6">
    <source>
        <dbReference type="SAM" id="MobiDB-lite"/>
    </source>
</evidence>
<evidence type="ECO:0000256" key="4">
    <source>
        <dbReference type="ARBA" id="ARBA00023054"/>
    </source>
</evidence>
<feature type="compositionally biased region" description="Basic and acidic residues" evidence="6">
    <location>
        <begin position="236"/>
        <end position="267"/>
    </location>
</feature>
<keyword evidence="3" id="KW-0967">Endosome</keyword>
<feature type="compositionally biased region" description="Basic and acidic residues" evidence="6">
    <location>
        <begin position="3026"/>
        <end position="3046"/>
    </location>
</feature>
<dbReference type="PROSITE" id="PS51840">
    <property type="entry name" value="C2_NT"/>
    <property type="match status" value="1"/>
</dbReference>
<feature type="compositionally biased region" description="Polar residues" evidence="6">
    <location>
        <begin position="3013"/>
        <end position="3025"/>
    </location>
</feature>
<dbReference type="RefSeq" id="XP_012688263.2">
    <property type="nucleotide sequence ID" value="XM_012832809.3"/>
</dbReference>
<feature type="region of interest" description="Disordered" evidence="6">
    <location>
        <begin position="2733"/>
        <end position="2798"/>
    </location>
</feature>
<dbReference type="InterPro" id="IPR050540">
    <property type="entry name" value="F-actin_Monoox_Mical"/>
</dbReference>
<feature type="region of interest" description="Disordered" evidence="6">
    <location>
        <begin position="632"/>
        <end position="651"/>
    </location>
</feature>